<dbReference type="RefSeq" id="XP_009546109.1">
    <property type="nucleotide sequence ID" value="XM_009547814.1"/>
</dbReference>
<evidence type="ECO:0000313" key="1">
    <source>
        <dbReference type="EMBL" id="ETW81466.1"/>
    </source>
</evidence>
<dbReference type="AlphaFoldDB" id="W4K8S4"/>
<name>W4K8S4_HETIT</name>
<dbReference type="Proteomes" id="UP000030671">
    <property type="component" value="Unassembled WGS sequence"/>
</dbReference>
<proteinExistence type="predicted"/>
<organism evidence="1 2">
    <name type="scientific">Heterobasidion irregulare (strain TC 32-1)</name>
    <dbReference type="NCBI Taxonomy" id="747525"/>
    <lineage>
        <taxon>Eukaryota</taxon>
        <taxon>Fungi</taxon>
        <taxon>Dikarya</taxon>
        <taxon>Basidiomycota</taxon>
        <taxon>Agaricomycotina</taxon>
        <taxon>Agaricomycetes</taxon>
        <taxon>Russulales</taxon>
        <taxon>Bondarzewiaceae</taxon>
        <taxon>Heterobasidion</taxon>
        <taxon>Heterobasidion annosum species complex</taxon>
    </lineage>
</organism>
<dbReference type="KEGG" id="hir:HETIRDRAFT_434061"/>
<dbReference type="EMBL" id="KI925458">
    <property type="protein sequence ID" value="ETW81466.1"/>
    <property type="molecule type" value="Genomic_DNA"/>
</dbReference>
<gene>
    <name evidence="1" type="ORF">HETIRDRAFT_434061</name>
</gene>
<dbReference type="InParanoid" id="W4K8S4"/>
<keyword evidence="2" id="KW-1185">Reference proteome</keyword>
<accession>W4K8S4</accession>
<dbReference type="HOGENOM" id="CLU_036419_2_1_1"/>
<evidence type="ECO:0000313" key="2">
    <source>
        <dbReference type="Proteomes" id="UP000030671"/>
    </source>
</evidence>
<dbReference type="OrthoDB" id="3041043at2759"/>
<protein>
    <submittedName>
        <fullName evidence="1">Uncharacterized protein</fullName>
    </submittedName>
</protein>
<sequence length="395" mass="45071">MGSLLSSSANMDCAERDIGRTSSFSSILSIHPIYDGIYSRLSPGARIRFGRTCRLAYNSVQDFHSRAFNINHHLRRFFDDPIAFRNMQARLAMLISGSNALQFLDSTSYPGSDLDLYVWEDSAKEVGHWLMEHEGYSSAPSKRKANEYASISIFRFDNFTKDGPDGPLTVQVVATLISPLEAILNFHSTCVMNCIAFDAAYSLYPQATFEQRVSLCIASRNDRRAEFKKYRNRGWKLILITPPQEKKSRGAPFHGDVIRWVHDHHSWVVPLDTSELQPRPRLSPTSEYFAWDPVIYNSWKLVERLIPKIMGSFHMTSGAPIGYRARGSVMRYEYLVMDSGLYQTIASFLEHQIHKRSNAERRSSAKQKELSTWCDATIGRLIDAHRAKEIQNQGN</sequence>
<reference evidence="1 2" key="1">
    <citation type="journal article" date="2012" name="New Phytol.">
        <title>Insight into trade-off between wood decay and parasitism from the genome of a fungal forest pathogen.</title>
        <authorList>
            <person name="Olson A."/>
            <person name="Aerts A."/>
            <person name="Asiegbu F."/>
            <person name="Belbahri L."/>
            <person name="Bouzid O."/>
            <person name="Broberg A."/>
            <person name="Canback B."/>
            <person name="Coutinho P.M."/>
            <person name="Cullen D."/>
            <person name="Dalman K."/>
            <person name="Deflorio G."/>
            <person name="van Diepen L.T."/>
            <person name="Dunand C."/>
            <person name="Duplessis S."/>
            <person name="Durling M."/>
            <person name="Gonthier P."/>
            <person name="Grimwood J."/>
            <person name="Fossdal C.G."/>
            <person name="Hansson D."/>
            <person name="Henrissat B."/>
            <person name="Hietala A."/>
            <person name="Himmelstrand K."/>
            <person name="Hoffmeister D."/>
            <person name="Hogberg N."/>
            <person name="James T.Y."/>
            <person name="Karlsson M."/>
            <person name="Kohler A."/>
            <person name="Kues U."/>
            <person name="Lee Y.H."/>
            <person name="Lin Y.C."/>
            <person name="Lind M."/>
            <person name="Lindquist E."/>
            <person name="Lombard V."/>
            <person name="Lucas S."/>
            <person name="Lunden K."/>
            <person name="Morin E."/>
            <person name="Murat C."/>
            <person name="Park J."/>
            <person name="Raffaello T."/>
            <person name="Rouze P."/>
            <person name="Salamov A."/>
            <person name="Schmutz J."/>
            <person name="Solheim H."/>
            <person name="Stahlberg J."/>
            <person name="Velez H."/>
            <person name="de Vries R.P."/>
            <person name="Wiebenga A."/>
            <person name="Woodward S."/>
            <person name="Yakovlev I."/>
            <person name="Garbelotto M."/>
            <person name="Martin F."/>
            <person name="Grigoriev I.V."/>
            <person name="Stenlid J."/>
        </authorList>
    </citation>
    <scope>NUCLEOTIDE SEQUENCE [LARGE SCALE GENOMIC DNA]</scope>
    <source>
        <strain evidence="1 2">TC 32-1</strain>
    </source>
</reference>
<dbReference type="eggNOG" id="ENOG502SMXE">
    <property type="taxonomic scope" value="Eukaryota"/>
</dbReference>
<dbReference type="GeneID" id="20674720"/>